<feature type="chain" id="PRO_5004171855" evidence="1">
    <location>
        <begin position="18"/>
        <end position="382"/>
    </location>
</feature>
<feature type="signal peptide" evidence="1">
    <location>
        <begin position="1"/>
        <end position="17"/>
    </location>
</feature>
<dbReference type="RefSeq" id="WP_007799012.1">
    <property type="nucleotide sequence ID" value="NZ_DS022276.1"/>
</dbReference>
<dbReference type="STRING" id="314265.R2601_20691"/>
<evidence type="ECO:0000313" key="3">
    <source>
        <dbReference type="Proteomes" id="UP000006230"/>
    </source>
</evidence>
<evidence type="ECO:0000313" key="2">
    <source>
        <dbReference type="EMBL" id="EAU45864.1"/>
    </source>
</evidence>
<keyword evidence="3" id="KW-1185">Reference proteome</keyword>
<name>Q0FNP1_SALBH</name>
<dbReference type="Proteomes" id="UP000006230">
    <property type="component" value="Unassembled WGS sequence"/>
</dbReference>
<keyword evidence="1" id="KW-0732">Signal</keyword>
<gene>
    <name evidence="2" type="ORF">R2601_20691</name>
</gene>
<dbReference type="EMBL" id="AATQ01000021">
    <property type="protein sequence ID" value="EAU45864.1"/>
    <property type="molecule type" value="Genomic_DNA"/>
</dbReference>
<organism evidence="2 3">
    <name type="scientific">Salipiger bermudensis (strain DSM 26914 / JCM 13377 / KCTC 12554 / HTCC2601)</name>
    <name type="common">Pelagibaca bermudensis</name>
    <dbReference type="NCBI Taxonomy" id="314265"/>
    <lineage>
        <taxon>Bacteria</taxon>
        <taxon>Pseudomonadati</taxon>
        <taxon>Pseudomonadota</taxon>
        <taxon>Alphaproteobacteria</taxon>
        <taxon>Rhodobacterales</taxon>
        <taxon>Roseobacteraceae</taxon>
        <taxon>Salipiger</taxon>
    </lineage>
</organism>
<dbReference type="HOGENOM" id="CLU_723297_0_0_5"/>
<reference evidence="2 3" key="1">
    <citation type="journal article" date="2010" name="J. Bacteriol.">
        <title>Genome sequences of Pelagibaca bermudensis HTCC2601T and Maritimibacter alkaliphilus HTCC2654T, the type strains of two marine Roseobacter genera.</title>
        <authorList>
            <person name="Thrash J.C."/>
            <person name="Cho J.C."/>
            <person name="Ferriera S."/>
            <person name="Johnson J."/>
            <person name="Vergin K.L."/>
            <person name="Giovannoni S.J."/>
        </authorList>
    </citation>
    <scope>NUCLEOTIDE SEQUENCE [LARGE SCALE GENOMIC DNA]</scope>
    <source>
        <strain evidence="3">DSM 26914 / JCM 13377 / KCTC 12554 / HTCC2601</strain>
    </source>
</reference>
<accession>Q0FNP1</accession>
<proteinExistence type="predicted"/>
<comment type="caution">
    <text evidence="2">The sequence shown here is derived from an EMBL/GenBank/DDBJ whole genome shotgun (WGS) entry which is preliminary data.</text>
</comment>
<dbReference type="AlphaFoldDB" id="Q0FNP1"/>
<evidence type="ECO:0000256" key="1">
    <source>
        <dbReference type="SAM" id="SignalP"/>
    </source>
</evidence>
<sequence length="382" mass="38735">MTPRLPGSALAISLAFAAPVAGHAQALQLCVQEGGGFVVALQQDQTCDQLPGIWVALDIGDHDWTGEGTGAMRTASPNDRVAVGDTEPGARLHVAYTGDEGAAMLVEDPDSATEAMRVTPDGRTILGGISGDSARLTVNAPAGDEAIRARAGGVTSFVVAADGQVGVGTSVPAAALAVAAQGDEDPLHVTPPGASRPALVLDAEGELGIGVETPEDKLAVLNEGPGRAGFFRTENAGNIAAALSATTTGRGNAVFANVLSRESTSAALRAVHSGGGRAGQFDGSVSVSGNLGINTLNPTAKLVIEGDDDGADVVVRDERFARMRMVAEAPTDDVTLSVQARGSSNAERAEIGTVSNHGMVLFTNGETRIRLQRNGAVCIGNC</sequence>
<protein>
    <submittedName>
        <fullName evidence="2">Uncharacterized protein</fullName>
    </submittedName>
</protein>